<organism evidence="2 3">
    <name type="scientific">Tamilnaduibacter salinus</name>
    <dbReference type="NCBI Taxonomy" id="1484056"/>
    <lineage>
        <taxon>Bacteria</taxon>
        <taxon>Pseudomonadati</taxon>
        <taxon>Pseudomonadota</taxon>
        <taxon>Gammaproteobacteria</taxon>
        <taxon>Pseudomonadales</taxon>
        <taxon>Marinobacteraceae</taxon>
        <taxon>Tamilnaduibacter</taxon>
    </lineage>
</organism>
<comment type="caution">
    <text evidence="2">The sequence shown here is derived from an EMBL/GenBank/DDBJ whole genome shotgun (WGS) entry which is preliminary data.</text>
</comment>
<dbReference type="Proteomes" id="UP000218332">
    <property type="component" value="Unassembled WGS sequence"/>
</dbReference>
<sequence length="287" mass="33411">MRHCRCLLTALLLWIPFATQAVEFRVGLLHGDADIFDYELSVVRLALEHAPGDHTLRIVPLEGMTQQRILTTLETPNPRINVFFSGYSPVREDRFLQVDVPLTRGLLGYRLLVTPRKALKERAPLADIKDLRPFRIGSGIGWPDTRILSNNGLKVITSTYDNLWRMLEYGRFEFFHRGIQEVFTELARDNRQLLTVEPRIALVWRYDYFLYVSRERSELHDILTTGLLNAYRSGAFMDHFRQHPTIQKALRQARLTDRTLIRLALPDAFKSLNTIPDRFWHRPGEDG</sequence>
<accession>A0A2A2HYX5</accession>
<keyword evidence="1" id="KW-0732">Signal</keyword>
<name>A0A2A2HYX5_9GAMM</name>
<evidence type="ECO:0000256" key="1">
    <source>
        <dbReference type="SAM" id="SignalP"/>
    </source>
</evidence>
<evidence type="ECO:0000313" key="2">
    <source>
        <dbReference type="EMBL" id="PAV24771.1"/>
    </source>
</evidence>
<gene>
    <name evidence="2" type="ORF">CF392_14480</name>
</gene>
<dbReference type="AlphaFoldDB" id="A0A2A2HYX5"/>
<dbReference type="EMBL" id="NMPM01000105">
    <property type="protein sequence ID" value="PAV24771.1"/>
    <property type="molecule type" value="Genomic_DNA"/>
</dbReference>
<dbReference type="SUPFAM" id="SSF53850">
    <property type="entry name" value="Periplasmic binding protein-like II"/>
    <property type="match status" value="1"/>
</dbReference>
<protein>
    <recommendedName>
        <fullName evidence="4">Solute-binding protein family 3/N-terminal domain-containing protein</fullName>
    </recommendedName>
</protein>
<evidence type="ECO:0000313" key="3">
    <source>
        <dbReference type="Proteomes" id="UP000218332"/>
    </source>
</evidence>
<proteinExistence type="predicted"/>
<evidence type="ECO:0008006" key="4">
    <source>
        <dbReference type="Google" id="ProtNLM"/>
    </source>
</evidence>
<feature type="chain" id="PRO_5011996740" description="Solute-binding protein family 3/N-terminal domain-containing protein" evidence="1">
    <location>
        <begin position="22"/>
        <end position="287"/>
    </location>
</feature>
<keyword evidence="3" id="KW-1185">Reference proteome</keyword>
<feature type="signal peptide" evidence="1">
    <location>
        <begin position="1"/>
        <end position="21"/>
    </location>
</feature>
<reference evidence="2 3" key="1">
    <citation type="submission" date="2017-07" db="EMBL/GenBank/DDBJ databases">
        <title>Tamlnaduibacter salinus (Mi-7) genome sequencing.</title>
        <authorList>
            <person name="Verma A."/>
            <person name="Krishnamurthi S."/>
        </authorList>
    </citation>
    <scope>NUCLEOTIDE SEQUENCE [LARGE SCALE GENOMIC DNA]</scope>
    <source>
        <strain evidence="2 3">Mi-7</strain>
    </source>
</reference>